<dbReference type="Gene3D" id="3.10.129.10">
    <property type="entry name" value="Hotdog Thioesterase"/>
    <property type="match status" value="1"/>
</dbReference>
<reference evidence="9 10" key="1">
    <citation type="submission" date="2014-01" db="EMBL/GenBank/DDBJ databases">
        <title>Genome sequencing of Thermotog hypogea.</title>
        <authorList>
            <person name="Zhang X."/>
            <person name="Alvare G."/>
            <person name="Fristensky B."/>
            <person name="Chen L."/>
            <person name="Suen T."/>
            <person name="Chen Q."/>
            <person name="Ma K."/>
        </authorList>
    </citation>
    <scope>NUCLEOTIDE SEQUENCE [LARGE SCALE GENOMIC DNA]</scope>
    <source>
        <strain evidence="9 10">DSM 11164</strain>
    </source>
</reference>
<proteinExistence type="inferred from homology"/>
<dbReference type="GO" id="GO:0006633">
    <property type="term" value="P:fatty acid biosynthetic process"/>
    <property type="evidence" value="ECO:0007669"/>
    <property type="project" value="UniProtKB-UniRule"/>
</dbReference>
<dbReference type="GO" id="GO:0016020">
    <property type="term" value="C:membrane"/>
    <property type="evidence" value="ECO:0007669"/>
    <property type="project" value="GOC"/>
</dbReference>
<dbReference type="HAMAP" id="MF_00406">
    <property type="entry name" value="FabZ"/>
    <property type="match status" value="1"/>
</dbReference>
<keyword evidence="10" id="KW-1185">Reference proteome</keyword>
<dbReference type="Pfam" id="PF07977">
    <property type="entry name" value="FabA"/>
    <property type="match status" value="1"/>
</dbReference>
<comment type="function">
    <text evidence="7 8">Involved in unsaturated fatty acids biosynthesis. Catalyzes the dehydration of short chain beta-hydroxyacyl-ACPs and long chain saturated and unsaturated beta-hydroxyacyl-ACPs.</text>
</comment>
<dbReference type="KEGG" id="phy:AJ81_00635"/>
<comment type="similarity">
    <text evidence="8">Belongs to the thioester dehydratase family. FabZ subfamily.</text>
</comment>
<dbReference type="SUPFAM" id="SSF54637">
    <property type="entry name" value="Thioesterase/thiol ester dehydrase-isomerase"/>
    <property type="match status" value="1"/>
</dbReference>
<dbReference type="CDD" id="cd01288">
    <property type="entry name" value="FabZ"/>
    <property type="match status" value="1"/>
</dbReference>
<dbReference type="InterPro" id="IPR013114">
    <property type="entry name" value="FabA_FabZ"/>
</dbReference>
<evidence type="ECO:0000256" key="8">
    <source>
        <dbReference type="HAMAP-Rule" id="MF_00406"/>
    </source>
</evidence>
<dbReference type="InterPro" id="IPR029069">
    <property type="entry name" value="HotDog_dom_sf"/>
</dbReference>
<evidence type="ECO:0000256" key="6">
    <source>
        <dbReference type="ARBA" id="ARBA00023239"/>
    </source>
</evidence>
<keyword evidence="3 8" id="KW-0444">Lipid biosynthesis</keyword>
<dbReference type="GO" id="GO:0019171">
    <property type="term" value="F:(3R)-hydroxyacyl-[acyl-carrier-protein] dehydratase activity"/>
    <property type="evidence" value="ECO:0007669"/>
    <property type="project" value="UniProtKB-EC"/>
</dbReference>
<name>A0A0X1KNV6_9THEM</name>
<comment type="catalytic activity">
    <reaction evidence="8">
        <text>a (3R)-hydroxyacyl-[ACP] = a (2E)-enoyl-[ACP] + H2O</text>
        <dbReference type="Rhea" id="RHEA:13097"/>
        <dbReference type="Rhea" id="RHEA-COMP:9925"/>
        <dbReference type="Rhea" id="RHEA-COMP:9945"/>
        <dbReference type="ChEBI" id="CHEBI:15377"/>
        <dbReference type="ChEBI" id="CHEBI:78784"/>
        <dbReference type="ChEBI" id="CHEBI:78827"/>
        <dbReference type="EC" id="4.2.1.59"/>
    </reaction>
</comment>
<dbReference type="NCBIfam" id="NF000582">
    <property type="entry name" value="PRK00006.1"/>
    <property type="match status" value="1"/>
</dbReference>
<evidence type="ECO:0000256" key="3">
    <source>
        <dbReference type="ARBA" id="ARBA00022516"/>
    </source>
</evidence>
<organism evidence="9 10">
    <name type="scientific">Pseudothermotoga hypogea DSM 11164 = NBRC 106472</name>
    <dbReference type="NCBI Taxonomy" id="1123384"/>
    <lineage>
        <taxon>Bacteria</taxon>
        <taxon>Thermotogati</taxon>
        <taxon>Thermotogota</taxon>
        <taxon>Thermotogae</taxon>
        <taxon>Thermotogales</taxon>
        <taxon>Thermotogaceae</taxon>
        <taxon>Pseudothermotoga</taxon>
    </lineage>
</organism>
<dbReference type="PaxDb" id="1123384-AJ81_00635"/>
<dbReference type="AlphaFoldDB" id="A0A0X1KNV6"/>
<evidence type="ECO:0000256" key="1">
    <source>
        <dbReference type="ARBA" id="ARBA00004496"/>
    </source>
</evidence>
<evidence type="ECO:0000313" key="9">
    <source>
        <dbReference type="EMBL" id="AJC72941.1"/>
    </source>
</evidence>
<dbReference type="PANTHER" id="PTHR30272">
    <property type="entry name" value="3-HYDROXYACYL-[ACYL-CARRIER-PROTEIN] DEHYDRATASE"/>
    <property type="match status" value="1"/>
</dbReference>
<evidence type="ECO:0000256" key="5">
    <source>
        <dbReference type="ARBA" id="ARBA00023098"/>
    </source>
</evidence>
<accession>A0A0X1KNV6</accession>
<sequence length="143" mass="16144">MNVEEIMQILPHRFPILLVDRVIERDEKRIVAIKNVTISEIFFLGHFPDYPIYPGVLIIEGMAQTAGLLLLKPEQKLVPLFLGIDNARFKSPVKPGDVLKYEVEVIESKLNVVKVKAKASVDERIVATAELLLGVKKREEQGD</sequence>
<dbReference type="GO" id="GO:0009245">
    <property type="term" value="P:lipid A biosynthetic process"/>
    <property type="evidence" value="ECO:0007669"/>
    <property type="project" value="UniProtKB-UniRule"/>
</dbReference>
<keyword evidence="2 8" id="KW-0963">Cytoplasm</keyword>
<dbReference type="OrthoDB" id="9772788at2"/>
<dbReference type="Proteomes" id="UP000077469">
    <property type="component" value="Chromosome"/>
</dbReference>
<dbReference type="EMBL" id="CP007141">
    <property type="protein sequence ID" value="AJC72941.1"/>
    <property type="molecule type" value="Genomic_DNA"/>
</dbReference>
<keyword evidence="4 8" id="KW-0441">Lipid A biosynthesis</keyword>
<keyword evidence="6 8" id="KW-0456">Lyase</keyword>
<comment type="subcellular location">
    <subcellularLocation>
        <location evidence="1 8">Cytoplasm</location>
    </subcellularLocation>
</comment>
<dbReference type="PANTHER" id="PTHR30272:SF1">
    <property type="entry name" value="3-HYDROXYACYL-[ACYL-CARRIER-PROTEIN] DEHYDRATASE"/>
    <property type="match status" value="1"/>
</dbReference>
<feature type="active site" evidence="8">
    <location>
        <position position="46"/>
    </location>
</feature>
<evidence type="ECO:0000256" key="7">
    <source>
        <dbReference type="ARBA" id="ARBA00025049"/>
    </source>
</evidence>
<dbReference type="STRING" id="1123384.AJ81_00635"/>
<protein>
    <recommendedName>
        <fullName evidence="8">3-hydroxyacyl-[acyl-carrier-protein] dehydratase FabZ</fullName>
        <ecNumber evidence="8">4.2.1.59</ecNumber>
    </recommendedName>
    <alternativeName>
        <fullName evidence="8">(3R)-hydroxymyristoyl-[acyl-carrier-protein] dehydratase</fullName>
        <shortName evidence="8">(3R)-hydroxymyristoyl-ACP dehydrase</shortName>
    </alternativeName>
    <alternativeName>
        <fullName evidence="8">Beta-hydroxyacyl-ACP dehydratase</fullName>
    </alternativeName>
</protein>
<evidence type="ECO:0000256" key="2">
    <source>
        <dbReference type="ARBA" id="ARBA00022490"/>
    </source>
</evidence>
<dbReference type="RefSeq" id="WP_031503115.1">
    <property type="nucleotide sequence ID" value="NC_022795.1"/>
</dbReference>
<dbReference type="EC" id="4.2.1.59" evidence="8"/>
<dbReference type="InterPro" id="IPR010084">
    <property type="entry name" value="FabZ"/>
</dbReference>
<evidence type="ECO:0000256" key="4">
    <source>
        <dbReference type="ARBA" id="ARBA00022556"/>
    </source>
</evidence>
<keyword evidence="5 8" id="KW-0443">Lipid metabolism</keyword>
<dbReference type="GO" id="GO:0005737">
    <property type="term" value="C:cytoplasm"/>
    <property type="evidence" value="ECO:0007669"/>
    <property type="project" value="UniProtKB-SubCell"/>
</dbReference>
<gene>
    <name evidence="8" type="primary">fabZ</name>
    <name evidence="9" type="ORF">AJ81_00635</name>
</gene>
<evidence type="ECO:0000313" key="10">
    <source>
        <dbReference type="Proteomes" id="UP000077469"/>
    </source>
</evidence>
<dbReference type="NCBIfam" id="TIGR01750">
    <property type="entry name" value="fabZ"/>
    <property type="match status" value="1"/>
</dbReference>
<dbReference type="FunFam" id="3.10.129.10:FF:000001">
    <property type="entry name" value="3-hydroxyacyl-[acyl-carrier-protein] dehydratase FabZ"/>
    <property type="match status" value="1"/>
</dbReference>
<dbReference type="PATRIC" id="fig|1123384.7.peg.121"/>